<dbReference type="CDD" id="cd01745">
    <property type="entry name" value="GATase1_2"/>
    <property type="match status" value="1"/>
</dbReference>
<dbReference type="GO" id="GO:0005829">
    <property type="term" value="C:cytosol"/>
    <property type="evidence" value="ECO:0007669"/>
    <property type="project" value="TreeGrafter"/>
</dbReference>
<dbReference type="GO" id="GO:0033969">
    <property type="term" value="F:gamma-glutamyl-gamma-aminobutyrate hydrolase activity"/>
    <property type="evidence" value="ECO:0007669"/>
    <property type="project" value="TreeGrafter"/>
</dbReference>
<dbReference type="InterPro" id="IPR044668">
    <property type="entry name" value="PuuD-like"/>
</dbReference>
<dbReference type="OrthoDB" id="9813383at2"/>
<dbReference type="SUPFAM" id="SSF52317">
    <property type="entry name" value="Class I glutamine amidotransferase-like"/>
    <property type="match status" value="1"/>
</dbReference>
<dbReference type="InterPro" id="IPR029062">
    <property type="entry name" value="Class_I_gatase-like"/>
</dbReference>
<sequence length="234" mass="26566">MTKRPVIGITGNISKGKNQYSWENGITRTYSSTIFSDVVMELGGLPMMLPIANEDLVKDYVSMIDKLILTGGQHVSPHFYGEKQSIASDDYNEDRDIFESQLVMEVLRQNKPVLAICRGTQLVNVVLGGTLNQSISNHWQEEAPHQAKDTIVLDKDSVLYGIYGQESRVNSLHMQSIRELAPDLKAIAWDQKDKTIEAVYSHKYRILGFQWHPELLLPSHPESKASFDYFINHM</sequence>
<dbReference type="RefSeq" id="WP_071794514.1">
    <property type="nucleotide sequence ID" value="NZ_LZDD01000003.1"/>
</dbReference>
<keyword evidence="2" id="KW-1185">Reference proteome</keyword>
<dbReference type="PANTHER" id="PTHR43235:SF1">
    <property type="entry name" value="GLUTAMINE AMIDOTRANSFERASE PB2B2.05-RELATED"/>
    <property type="match status" value="1"/>
</dbReference>
<dbReference type="AlphaFoldDB" id="A0A1L8ML24"/>
<protein>
    <submittedName>
        <fullName evidence="1">Peptidase</fullName>
    </submittedName>
</protein>
<dbReference type="Pfam" id="PF07722">
    <property type="entry name" value="Peptidase_C26"/>
    <property type="match status" value="1"/>
</dbReference>
<evidence type="ECO:0000313" key="1">
    <source>
        <dbReference type="EMBL" id="OJF71453.1"/>
    </source>
</evidence>
<dbReference type="EMBL" id="LZDD01000003">
    <property type="protein sequence ID" value="OJF71453.1"/>
    <property type="molecule type" value="Genomic_DNA"/>
</dbReference>
<dbReference type="PROSITE" id="PS51273">
    <property type="entry name" value="GATASE_TYPE_1"/>
    <property type="match status" value="1"/>
</dbReference>
<gene>
    <name evidence="1" type="ORF">A9Q68_09765</name>
</gene>
<accession>A0A1L8ML24</accession>
<dbReference type="PANTHER" id="PTHR43235">
    <property type="entry name" value="GLUTAMINE AMIDOTRANSFERASE PB2B2.05-RELATED"/>
    <property type="match status" value="1"/>
</dbReference>
<dbReference type="STRING" id="1856638.A9Q68_09765"/>
<dbReference type="Proteomes" id="UP000182015">
    <property type="component" value="Unassembled WGS sequence"/>
</dbReference>
<dbReference type="GO" id="GO:0006598">
    <property type="term" value="P:polyamine catabolic process"/>
    <property type="evidence" value="ECO:0007669"/>
    <property type="project" value="TreeGrafter"/>
</dbReference>
<comment type="caution">
    <text evidence="1">The sequence shown here is derived from an EMBL/GenBank/DDBJ whole genome shotgun (WGS) entry which is preliminary data.</text>
</comment>
<evidence type="ECO:0000313" key="2">
    <source>
        <dbReference type="Proteomes" id="UP000182015"/>
    </source>
</evidence>
<reference evidence="2" key="1">
    <citation type="submission" date="2016-06" db="EMBL/GenBank/DDBJ databases">
        <authorList>
            <person name="de Vries S.P.W."/>
            <person name="Hadjirin N.F."/>
            <person name="Lay E.M."/>
            <person name="Zadoks R.N."/>
            <person name="Peacock S.J."/>
            <person name="Parkhill J."/>
            <person name="Grant A.J."/>
            <person name="Mcdougall S."/>
            <person name="Holmes M.A."/>
        </authorList>
    </citation>
    <scope>NUCLEOTIDE SEQUENCE [LARGE SCALE GENOMIC DNA]</scope>
    <source>
        <strain evidence="2">NZ1587</strain>
    </source>
</reference>
<proteinExistence type="predicted"/>
<name>A0A1L8ML24_9STRE</name>
<organism evidence="1 2">
    <name type="scientific">Streptococcus bovimastitidis</name>
    <dbReference type="NCBI Taxonomy" id="1856638"/>
    <lineage>
        <taxon>Bacteria</taxon>
        <taxon>Bacillati</taxon>
        <taxon>Bacillota</taxon>
        <taxon>Bacilli</taxon>
        <taxon>Lactobacillales</taxon>
        <taxon>Streptococcaceae</taxon>
        <taxon>Streptococcus</taxon>
    </lineage>
</organism>
<dbReference type="Gene3D" id="3.40.50.880">
    <property type="match status" value="1"/>
</dbReference>
<dbReference type="InterPro" id="IPR011697">
    <property type="entry name" value="Peptidase_C26"/>
</dbReference>